<gene>
    <name evidence="1" type="ORF">Plo01_47140</name>
</gene>
<dbReference type="EMBL" id="BOOH01000038">
    <property type="protein sequence ID" value="GIH78285.1"/>
    <property type="molecule type" value="Genomic_DNA"/>
</dbReference>
<evidence type="ECO:0000313" key="1">
    <source>
        <dbReference type="EMBL" id="GIH78285.1"/>
    </source>
</evidence>
<proteinExistence type="predicted"/>
<dbReference type="Proteomes" id="UP000616724">
    <property type="component" value="Unassembled WGS sequence"/>
</dbReference>
<dbReference type="AlphaFoldDB" id="A0A8J3RNJ9"/>
<reference evidence="1 2" key="1">
    <citation type="submission" date="2021-01" db="EMBL/GenBank/DDBJ databases">
        <title>Whole genome shotgun sequence of Planobispora longispora NBRC 13918.</title>
        <authorList>
            <person name="Komaki H."/>
            <person name="Tamura T."/>
        </authorList>
    </citation>
    <scope>NUCLEOTIDE SEQUENCE [LARGE SCALE GENOMIC DNA]</scope>
    <source>
        <strain evidence="1 2">NBRC 13918</strain>
    </source>
</reference>
<keyword evidence="2" id="KW-1185">Reference proteome</keyword>
<comment type="caution">
    <text evidence="1">The sequence shown here is derived from an EMBL/GenBank/DDBJ whole genome shotgun (WGS) entry which is preliminary data.</text>
</comment>
<name>A0A8J3RNJ9_9ACTN</name>
<dbReference type="RefSeq" id="WP_203892800.1">
    <property type="nucleotide sequence ID" value="NZ_BOOH01000038.1"/>
</dbReference>
<sequence length="82" mass="8753">MQQFGLTRLDDAQAAVMHLMECHGETITITIYTGGQKSARTLTLTGTITIAPSPHGWTLGLTCNDQTLPLRGVLSISDPVEG</sequence>
<protein>
    <submittedName>
        <fullName evidence="1">Uncharacterized protein</fullName>
    </submittedName>
</protein>
<accession>A0A8J3RNJ9</accession>
<evidence type="ECO:0000313" key="2">
    <source>
        <dbReference type="Proteomes" id="UP000616724"/>
    </source>
</evidence>
<organism evidence="1 2">
    <name type="scientific">Planobispora longispora</name>
    <dbReference type="NCBI Taxonomy" id="28887"/>
    <lineage>
        <taxon>Bacteria</taxon>
        <taxon>Bacillati</taxon>
        <taxon>Actinomycetota</taxon>
        <taxon>Actinomycetes</taxon>
        <taxon>Streptosporangiales</taxon>
        <taxon>Streptosporangiaceae</taxon>
        <taxon>Planobispora</taxon>
    </lineage>
</organism>